<evidence type="ECO:0000313" key="2">
    <source>
        <dbReference type="Proteomes" id="UP001159427"/>
    </source>
</evidence>
<evidence type="ECO:0000313" key="1">
    <source>
        <dbReference type="EMBL" id="CAH3150309.1"/>
    </source>
</evidence>
<name>A0ABN8PVJ2_9CNID</name>
<proteinExistence type="predicted"/>
<accession>A0ABN8PVJ2</accession>
<protein>
    <submittedName>
        <fullName evidence="1">Uncharacterized protein</fullName>
    </submittedName>
</protein>
<reference evidence="1 2" key="1">
    <citation type="submission" date="2022-05" db="EMBL/GenBank/DDBJ databases">
        <authorList>
            <consortium name="Genoscope - CEA"/>
            <person name="William W."/>
        </authorList>
    </citation>
    <scope>NUCLEOTIDE SEQUENCE [LARGE SCALE GENOMIC DNA]</scope>
</reference>
<sequence length="109" mass="13144">MVRSKQVYTRKTETGAHHGDDHDMVTVYEDDKECRFYFPHFREGLKFKRIVKAEAEENQVRTFYRDRRMTSPFERMFGCYIYMYIVSDQGIFQLGEKLYAEESFLLGID</sequence>
<keyword evidence="2" id="KW-1185">Reference proteome</keyword>
<organism evidence="1 2">
    <name type="scientific">Porites evermanni</name>
    <dbReference type="NCBI Taxonomy" id="104178"/>
    <lineage>
        <taxon>Eukaryota</taxon>
        <taxon>Metazoa</taxon>
        <taxon>Cnidaria</taxon>
        <taxon>Anthozoa</taxon>
        <taxon>Hexacorallia</taxon>
        <taxon>Scleractinia</taxon>
        <taxon>Fungiina</taxon>
        <taxon>Poritidae</taxon>
        <taxon>Porites</taxon>
    </lineage>
</organism>
<dbReference type="Proteomes" id="UP001159427">
    <property type="component" value="Unassembled WGS sequence"/>
</dbReference>
<dbReference type="EMBL" id="CALNXI010000989">
    <property type="protein sequence ID" value="CAH3150309.1"/>
    <property type="molecule type" value="Genomic_DNA"/>
</dbReference>
<gene>
    <name evidence="1" type="ORF">PEVE_00045185</name>
</gene>
<comment type="caution">
    <text evidence="1">The sequence shown here is derived from an EMBL/GenBank/DDBJ whole genome shotgun (WGS) entry which is preliminary data.</text>
</comment>